<dbReference type="OrthoDB" id="2679922at2"/>
<reference evidence="1 2" key="1">
    <citation type="submission" date="2016-12" db="EMBL/GenBank/DDBJ databases">
        <title>Domibacillus antri genome sequencing.</title>
        <authorList>
            <person name="Verma A."/>
            <person name="Krishnamurthi S."/>
        </authorList>
    </citation>
    <scope>NUCLEOTIDE SEQUENCE [LARGE SCALE GENOMIC DNA]</scope>
    <source>
        <strain evidence="1 2">XD80</strain>
    </source>
</reference>
<sequence>MAEKNNYEMKLKYCPNCGESLLKPNSLLNEYWISEDTAYFCWCEVCSWRGEIIEIKRVTAPELATS</sequence>
<accession>A0A1Q8Q383</accession>
<evidence type="ECO:0000313" key="1">
    <source>
        <dbReference type="EMBL" id="OLN21794.1"/>
    </source>
</evidence>
<dbReference type="Proteomes" id="UP000185568">
    <property type="component" value="Unassembled WGS sequence"/>
</dbReference>
<comment type="caution">
    <text evidence="1">The sequence shown here is derived from an EMBL/GenBank/DDBJ whole genome shotgun (WGS) entry which is preliminary data.</text>
</comment>
<protein>
    <submittedName>
        <fullName evidence="1">Uncharacterized protein</fullName>
    </submittedName>
</protein>
<name>A0A1Q8Q383_9BACI</name>
<keyword evidence="2" id="KW-1185">Reference proteome</keyword>
<dbReference type="STRING" id="1714264.BTO30_13135"/>
<dbReference type="RefSeq" id="WP_075399177.1">
    <property type="nucleotide sequence ID" value="NZ_MSDU01000031.1"/>
</dbReference>
<dbReference type="EMBL" id="MSDU01000031">
    <property type="protein sequence ID" value="OLN21794.1"/>
    <property type="molecule type" value="Genomic_DNA"/>
</dbReference>
<dbReference type="AlphaFoldDB" id="A0A1Q8Q383"/>
<evidence type="ECO:0000313" key="2">
    <source>
        <dbReference type="Proteomes" id="UP000185568"/>
    </source>
</evidence>
<organism evidence="1 2">
    <name type="scientific">Domibacillus antri</name>
    <dbReference type="NCBI Taxonomy" id="1714264"/>
    <lineage>
        <taxon>Bacteria</taxon>
        <taxon>Bacillati</taxon>
        <taxon>Bacillota</taxon>
        <taxon>Bacilli</taxon>
        <taxon>Bacillales</taxon>
        <taxon>Bacillaceae</taxon>
        <taxon>Domibacillus</taxon>
    </lineage>
</organism>
<proteinExistence type="predicted"/>
<gene>
    <name evidence="1" type="ORF">BTO30_13135</name>
</gene>